<feature type="region of interest" description="Disordered" evidence="1">
    <location>
        <begin position="93"/>
        <end position="114"/>
    </location>
</feature>
<keyword evidence="3" id="KW-1185">Reference proteome</keyword>
<protein>
    <submittedName>
        <fullName evidence="2">Uncharacterized protein</fullName>
    </submittedName>
</protein>
<evidence type="ECO:0000256" key="1">
    <source>
        <dbReference type="SAM" id="MobiDB-lite"/>
    </source>
</evidence>
<proteinExistence type="predicted"/>
<dbReference type="EMBL" id="JAFIMR010000050">
    <property type="protein sequence ID" value="KAI1855777.1"/>
    <property type="molecule type" value="Genomic_DNA"/>
</dbReference>
<dbReference type="AlphaFoldDB" id="A0A9P9WBC4"/>
<organism evidence="2 3">
    <name type="scientific">Neoarthrinium moseri</name>
    <dbReference type="NCBI Taxonomy" id="1658444"/>
    <lineage>
        <taxon>Eukaryota</taxon>
        <taxon>Fungi</taxon>
        <taxon>Dikarya</taxon>
        <taxon>Ascomycota</taxon>
        <taxon>Pezizomycotina</taxon>
        <taxon>Sordariomycetes</taxon>
        <taxon>Xylariomycetidae</taxon>
        <taxon>Amphisphaeriales</taxon>
        <taxon>Apiosporaceae</taxon>
        <taxon>Neoarthrinium</taxon>
    </lineage>
</organism>
<accession>A0A9P9WBC4</accession>
<evidence type="ECO:0000313" key="2">
    <source>
        <dbReference type="EMBL" id="KAI1855777.1"/>
    </source>
</evidence>
<reference evidence="2" key="1">
    <citation type="submission" date="2021-03" db="EMBL/GenBank/DDBJ databases">
        <title>Revisited historic fungal species revealed as producer of novel bioactive compounds through whole genome sequencing and comparative genomics.</title>
        <authorList>
            <person name="Vignolle G.A."/>
            <person name="Hochenegger N."/>
            <person name="Mach R.L."/>
            <person name="Mach-Aigner A.R."/>
            <person name="Javad Rahimi M."/>
            <person name="Salim K.A."/>
            <person name="Chan C.M."/>
            <person name="Lim L.B.L."/>
            <person name="Cai F."/>
            <person name="Druzhinina I.S."/>
            <person name="U'Ren J.M."/>
            <person name="Derntl C."/>
        </authorList>
    </citation>
    <scope>NUCLEOTIDE SEQUENCE</scope>
    <source>
        <strain evidence="2">TUCIM 5799</strain>
    </source>
</reference>
<feature type="compositionally biased region" description="Basic and acidic residues" evidence="1">
    <location>
        <begin position="214"/>
        <end position="229"/>
    </location>
</feature>
<gene>
    <name evidence="2" type="ORF">JX265_012222</name>
</gene>
<feature type="compositionally biased region" description="Basic and acidic residues" evidence="1">
    <location>
        <begin position="164"/>
        <end position="179"/>
    </location>
</feature>
<name>A0A9P9WBC4_9PEZI</name>
<feature type="compositionally biased region" description="Polar residues" evidence="1">
    <location>
        <begin position="105"/>
        <end position="114"/>
    </location>
</feature>
<dbReference type="Proteomes" id="UP000829685">
    <property type="component" value="Unassembled WGS sequence"/>
</dbReference>
<sequence length="300" mass="33969">MPVDKTVRFDEDRPRSSRRSRDSALGSSTEQAHVGGRSDRRFTAQDREDQSLNVHALQEALTTANQHLREQKKKNLELEQQLSACRKELRETNASLREKHDESTTLRADNSALRTQAQVDQDTMYTLRQTIAYYQESESEYLMSGGSGESSNGGKTSKHKPHSKHDGEDMKEKLKDRINRNNNEAEASAKHSHRASQVSQKKPTRARSSSRSTRTREPYIEDPSMDRKRPPSTMATRGFDHYTTSPMTPALTSRIDQPMMSPVPRTHQPGVSYTVGGYPSSGNYVVTPLPPKESDRGRRR</sequence>
<comment type="caution">
    <text evidence="2">The sequence shown here is derived from an EMBL/GenBank/DDBJ whole genome shotgun (WGS) entry which is preliminary data.</text>
</comment>
<feature type="compositionally biased region" description="Polar residues" evidence="1">
    <location>
        <begin position="242"/>
        <end position="255"/>
    </location>
</feature>
<feature type="compositionally biased region" description="Basic and acidic residues" evidence="1">
    <location>
        <begin position="1"/>
        <end position="22"/>
    </location>
</feature>
<evidence type="ECO:0000313" key="3">
    <source>
        <dbReference type="Proteomes" id="UP000829685"/>
    </source>
</evidence>
<feature type="region of interest" description="Disordered" evidence="1">
    <location>
        <begin position="142"/>
        <end position="300"/>
    </location>
</feature>
<feature type="region of interest" description="Disordered" evidence="1">
    <location>
        <begin position="1"/>
        <end position="39"/>
    </location>
</feature>
<feature type="compositionally biased region" description="Basic and acidic residues" evidence="1">
    <location>
        <begin position="93"/>
        <end position="104"/>
    </location>
</feature>